<reference evidence="1 2" key="1">
    <citation type="submission" date="2019-04" db="EMBL/GenBank/DDBJ databases">
        <title>An improved genome assembly and genetic linkage map for asparagus bean, Vigna unguiculata ssp. sesquipedialis.</title>
        <authorList>
            <person name="Xia Q."/>
            <person name="Zhang R."/>
            <person name="Dong Y."/>
        </authorList>
    </citation>
    <scope>NUCLEOTIDE SEQUENCE [LARGE SCALE GENOMIC DNA]</scope>
    <source>
        <tissue evidence="1">Leaf</tissue>
    </source>
</reference>
<protein>
    <submittedName>
        <fullName evidence="1">Uncharacterized protein</fullName>
    </submittedName>
</protein>
<keyword evidence="2" id="KW-1185">Reference proteome</keyword>
<proteinExistence type="predicted"/>
<organism evidence="1 2">
    <name type="scientific">Vigna unguiculata</name>
    <name type="common">Cowpea</name>
    <dbReference type="NCBI Taxonomy" id="3917"/>
    <lineage>
        <taxon>Eukaryota</taxon>
        <taxon>Viridiplantae</taxon>
        <taxon>Streptophyta</taxon>
        <taxon>Embryophyta</taxon>
        <taxon>Tracheophyta</taxon>
        <taxon>Spermatophyta</taxon>
        <taxon>Magnoliopsida</taxon>
        <taxon>eudicotyledons</taxon>
        <taxon>Gunneridae</taxon>
        <taxon>Pentapetalae</taxon>
        <taxon>rosids</taxon>
        <taxon>fabids</taxon>
        <taxon>Fabales</taxon>
        <taxon>Fabaceae</taxon>
        <taxon>Papilionoideae</taxon>
        <taxon>50 kb inversion clade</taxon>
        <taxon>NPAAA clade</taxon>
        <taxon>indigoferoid/millettioid clade</taxon>
        <taxon>Phaseoleae</taxon>
        <taxon>Vigna</taxon>
    </lineage>
</organism>
<evidence type="ECO:0000313" key="1">
    <source>
        <dbReference type="EMBL" id="QCD89879.1"/>
    </source>
</evidence>
<accession>A0A4D6LM57</accession>
<dbReference type="AlphaFoldDB" id="A0A4D6LM57"/>
<sequence length="80" mass="8961">MSFRAQLEECRVLNPYPELNSMNISKPNFKASLKLCRSRTSRVRTPISLQYNRLAGDTYRQALPASRSPGGCDGSNLCSH</sequence>
<gene>
    <name evidence="1" type="ORF">DEO72_LG4g831</name>
</gene>
<evidence type="ECO:0000313" key="2">
    <source>
        <dbReference type="Proteomes" id="UP000501690"/>
    </source>
</evidence>
<dbReference type="Proteomes" id="UP000501690">
    <property type="component" value="Linkage Group LG4"/>
</dbReference>
<dbReference type="EMBL" id="CP039348">
    <property type="protein sequence ID" value="QCD89879.1"/>
    <property type="molecule type" value="Genomic_DNA"/>
</dbReference>
<name>A0A4D6LM57_VIGUN</name>